<evidence type="ECO:0000256" key="3">
    <source>
        <dbReference type="ARBA" id="ARBA00023239"/>
    </source>
</evidence>
<evidence type="ECO:0000259" key="7">
    <source>
        <dbReference type="Pfam" id="PF05683"/>
    </source>
</evidence>
<dbReference type="Proteomes" id="UP000824094">
    <property type="component" value="Unassembled WGS sequence"/>
</dbReference>
<evidence type="ECO:0000256" key="6">
    <source>
        <dbReference type="ARBA" id="ARBA00049253"/>
    </source>
</evidence>
<evidence type="ECO:0000256" key="5">
    <source>
        <dbReference type="ARBA" id="ARBA00039250"/>
    </source>
</evidence>
<dbReference type="PANTHER" id="PTHR43351:SF3">
    <property type="entry name" value="L(+)-TARTRATE DEHYDRATASE SUBUNIT BETA"/>
    <property type="match status" value="1"/>
</dbReference>
<name>A0A9D1SHK6_9FIRM</name>
<reference evidence="8" key="1">
    <citation type="submission" date="2020-10" db="EMBL/GenBank/DDBJ databases">
        <authorList>
            <person name="Gilroy R."/>
        </authorList>
    </citation>
    <scope>NUCLEOTIDE SEQUENCE</scope>
    <source>
        <strain evidence="8">18911</strain>
    </source>
</reference>
<dbReference type="AlphaFoldDB" id="A0A9D1SHK6"/>
<comment type="subunit">
    <text evidence="2">Heterotetramer of two alpha and two beta subunits.</text>
</comment>
<dbReference type="SUPFAM" id="SSF117457">
    <property type="entry name" value="FumA C-terminal domain-like"/>
    <property type="match status" value="1"/>
</dbReference>
<comment type="catalytic activity">
    <reaction evidence="6">
        <text>(2R,3R)-tartrate = oxaloacetate + H2O</text>
        <dbReference type="Rhea" id="RHEA:15413"/>
        <dbReference type="ChEBI" id="CHEBI:15377"/>
        <dbReference type="ChEBI" id="CHEBI:16452"/>
        <dbReference type="ChEBI" id="CHEBI:30924"/>
        <dbReference type="EC" id="4.2.1.32"/>
    </reaction>
</comment>
<evidence type="ECO:0000256" key="1">
    <source>
        <dbReference type="ARBA" id="ARBA00008876"/>
    </source>
</evidence>
<dbReference type="Gene3D" id="3.20.130.10">
    <property type="entry name" value="Fe-S hydro-lyase, tartrate dehydratase beta-type, catalytic domain"/>
    <property type="match status" value="1"/>
</dbReference>
<feature type="domain" description="Fe-S hydro-lyase tartrate dehydratase beta-type catalytic" evidence="7">
    <location>
        <begin position="7"/>
        <end position="176"/>
    </location>
</feature>
<proteinExistence type="inferred from homology"/>
<evidence type="ECO:0000256" key="2">
    <source>
        <dbReference type="ARBA" id="ARBA00011103"/>
    </source>
</evidence>
<dbReference type="InterPro" id="IPR004647">
    <property type="entry name" value="Fe-S_hydro-lyase_TtdB-typ_cat"/>
</dbReference>
<keyword evidence="3" id="KW-0456">Lyase</keyword>
<comment type="caution">
    <text evidence="8">The sequence shown here is derived from an EMBL/GenBank/DDBJ whole genome shotgun (WGS) entry which is preliminary data.</text>
</comment>
<protein>
    <recommendedName>
        <fullName evidence="5">L(+)-tartrate dehydratase subunit beta</fullName>
        <ecNumber evidence="4">4.2.1.32</ecNumber>
    </recommendedName>
</protein>
<reference evidence="8" key="2">
    <citation type="journal article" date="2021" name="PeerJ">
        <title>Extensive microbial diversity within the chicken gut microbiome revealed by metagenomics and culture.</title>
        <authorList>
            <person name="Gilroy R."/>
            <person name="Ravi A."/>
            <person name="Getino M."/>
            <person name="Pursley I."/>
            <person name="Horton D.L."/>
            <person name="Alikhan N.F."/>
            <person name="Baker D."/>
            <person name="Gharbi K."/>
            <person name="Hall N."/>
            <person name="Watson M."/>
            <person name="Adriaenssens E.M."/>
            <person name="Foster-Nyarko E."/>
            <person name="Jarju S."/>
            <person name="Secka A."/>
            <person name="Antonio M."/>
            <person name="Oren A."/>
            <person name="Chaudhuri R.R."/>
            <person name="La Ragione R."/>
            <person name="Hildebrand F."/>
            <person name="Pallen M.J."/>
        </authorList>
    </citation>
    <scope>NUCLEOTIDE SEQUENCE</scope>
    <source>
        <strain evidence="8">18911</strain>
    </source>
</reference>
<sequence length="196" mass="21524">MKILHLPVTEEEVRALRVGDAVYVSGDMVTGRDRVHERVVKEGKMPETDLTGGAVFHAGPIVARDGEEYKTLAIGPTTSMRMEAFEADFIERTGVRILIGKGGMGDRTAEACRKFGAVHLMFAGGAAVLAADKVTKTYGVEWADLGMPEAMWLLHMDEFGPLIVSVDTHGGNLFETNKRLFAERKQKALKKLAEEY</sequence>
<dbReference type="EMBL" id="DVNF01000102">
    <property type="protein sequence ID" value="HIU60441.1"/>
    <property type="molecule type" value="Genomic_DNA"/>
</dbReference>
<gene>
    <name evidence="8" type="ORF">IAB05_03495</name>
</gene>
<comment type="similarity">
    <text evidence="1">Belongs to the class-I fumarase family.</text>
</comment>
<evidence type="ECO:0000313" key="9">
    <source>
        <dbReference type="Proteomes" id="UP000824094"/>
    </source>
</evidence>
<evidence type="ECO:0000313" key="8">
    <source>
        <dbReference type="EMBL" id="HIU60441.1"/>
    </source>
</evidence>
<dbReference type="PANTHER" id="PTHR43351">
    <property type="entry name" value="L(+)-TARTRATE DEHYDRATASE SUBUNIT BETA"/>
    <property type="match status" value="1"/>
</dbReference>
<dbReference type="EC" id="4.2.1.32" evidence="4"/>
<dbReference type="InterPro" id="IPR036660">
    <property type="entry name" value="Fe-S_hydroAse_TtdB_cat_sf"/>
</dbReference>
<accession>A0A9D1SHK6</accession>
<organism evidence="8 9">
    <name type="scientific">Candidatus Stercoripulliclostridium merdigallinarum</name>
    <dbReference type="NCBI Taxonomy" id="2840951"/>
    <lineage>
        <taxon>Bacteria</taxon>
        <taxon>Bacillati</taxon>
        <taxon>Bacillota</taxon>
        <taxon>Clostridia</taxon>
        <taxon>Eubacteriales</taxon>
        <taxon>Candidatus Stercoripulliclostridium</taxon>
    </lineage>
</organism>
<dbReference type="GO" id="GO:0008730">
    <property type="term" value="F:L(+)-tartrate dehydratase activity"/>
    <property type="evidence" value="ECO:0007669"/>
    <property type="project" value="UniProtKB-EC"/>
</dbReference>
<evidence type="ECO:0000256" key="4">
    <source>
        <dbReference type="ARBA" id="ARBA00039027"/>
    </source>
</evidence>
<dbReference type="Pfam" id="PF05683">
    <property type="entry name" value="Fumerase_C"/>
    <property type="match status" value="1"/>
</dbReference>
<dbReference type="NCBIfam" id="TIGR00723">
    <property type="entry name" value="ttdB_fumA_fumB"/>
    <property type="match status" value="1"/>
</dbReference>